<evidence type="ECO:0000256" key="1">
    <source>
        <dbReference type="SAM" id="SignalP"/>
    </source>
</evidence>
<evidence type="ECO:0000313" key="2">
    <source>
        <dbReference type="EMBL" id="MFC5270814.1"/>
    </source>
</evidence>
<evidence type="ECO:0000313" key="3">
    <source>
        <dbReference type="Proteomes" id="UP001596161"/>
    </source>
</evidence>
<feature type="chain" id="PRO_5046674484" evidence="1">
    <location>
        <begin position="25"/>
        <end position="208"/>
    </location>
</feature>
<proteinExistence type="predicted"/>
<dbReference type="EMBL" id="JBHSKT010000004">
    <property type="protein sequence ID" value="MFC5270814.1"/>
    <property type="molecule type" value="Genomic_DNA"/>
</dbReference>
<accession>A0ABW0ED35</accession>
<comment type="caution">
    <text evidence="2">The sequence shown here is derived from an EMBL/GenBank/DDBJ whole genome shotgun (WGS) entry which is preliminary data.</text>
</comment>
<protein>
    <submittedName>
        <fullName evidence="2">Uncharacterized protein</fullName>
    </submittedName>
</protein>
<dbReference type="Proteomes" id="UP001596161">
    <property type="component" value="Unassembled WGS sequence"/>
</dbReference>
<organism evidence="2 3">
    <name type="scientific">Adhaeribacter terreus</name>
    <dbReference type="NCBI Taxonomy" id="529703"/>
    <lineage>
        <taxon>Bacteria</taxon>
        <taxon>Pseudomonadati</taxon>
        <taxon>Bacteroidota</taxon>
        <taxon>Cytophagia</taxon>
        <taxon>Cytophagales</taxon>
        <taxon>Hymenobacteraceae</taxon>
        <taxon>Adhaeribacter</taxon>
    </lineage>
</organism>
<reference evidence="3" key="1">
    <citation type="journal article" date="2019" name="Int. J. Syst. Evol. Microbiol.">
        <title>The Global Catalogue of Microorganisms (GCM) 10K type strain sequencing project: providing services to taxonomists for standard genome sequencing and annotation.</title>
        <authorList>
            <consortium name="The Broad Institute Genomics Platform"/>
            <consortium name="The Broad Institute Genome Sequencing Center for Infectious Disease"/>
            <person name="Wu L."/>
            <person name="Ma J."/>
        </authorList>
    </citation>
    <scope>NUCLEOTIDE SEQUENCE [LARGE SCALE GENOMIC DNA]</scope>
    <source>
        <strain evidence="3">KACC 12602</strain>
    </source>
</reference>
<keyword evidence="1" id="KW-0732">Signal</keyword>
<name>A0ABW0ED35_9BACT</name>
<feature type="signal peptide" evidence="1">
    <location>
        <begin position="1"/>
        <end position="24"/>
    </location>
</feature>
<sequence>MKKLRTFYLSLLTVASLGLMTSCGDDNDDPQPVPAPAEMSTYSAKILGNQQAAAGSFFASSTGEVISAGNAKANASVIDFGYYFSVGGTAAADSATIAAPNDVNATQVFGAIASADFANWATKNPTKFKDLGNNAAFYTGPTNGDEVAAVYTNMGATETSSVKHLNVGDVFAFTTAAGKRGVAMVTALKKATNADNKSEITINVKVEK</sequence>
<gene>
    <name evidence="2" type="ORF">ACFPIB_09350</name>
</gene>
<keyword evidence="3" id="KW-1185">Reference proteome</keyword>
<dbReference type="RefSeq" id="WP_378017179.1">
    <property type="nucleotide sequence ID" value="NZ_JBHSKT010000004.1"/>
</dbReference>
<dbReference type="PROSITE" id="PS51257">
    <property type="entry name" value="PROKAR_LIPOPROTEIN"/>
    <property type="match status" value="1"/>
</dbReference>